<keyword evidence="7" id="KW-0234">DNA repair</keyword>
<accession>A0A9X1FSE4</accession>
<dbReference type="InterPro" id="IPR000086">
    <property type="entry name" value="NUDIX_hydrolase_dom"/>
</dbReference>
<dbReference type="GO" id="GO:0006281">
    <property type="term" value="P:DNA repair"/>
    <property type="evidence" value="ECO:0007669"/>
    <property type="project" value="UniProtKB-KW"/>
</dbReference>
<feature type="binding site" evidence="14">
    <location>
        <position position="60"/>
    </location>
    <ligand>
        <name>Mg(2+)</name>
        <dbReference type="ChEBI" id="CHEBI:18420"/>
    </ligand>
</feature>
<keyword evidence="3 14" id="KW-0479">Metal-binding</keyword>
<dbReference type="InterPro" id="IPR020084">
    <property type="entry name" value="NUDIX_hydrolase_CS"/>
</dbReference>
<dbReference type="AlphaFoldDB" id="A0A9X1FSE4"/>
<dbReference type="GO" id="GO:0044715">
    <property type="term" value="F:8-oxo-dGDP phosphatase activity"/>
    <property type="evidence" value="ECO:0007669"/>
    <property type="project" value="TreeGrafter"/>
</dbReference>
<evidence type="ECO:0000256" key="3">
    <source>
        <dbReference type="ARBA" id="ARBA00022723"/>
    </source>
</evidence>
<dbReference type="PANTHER" id="PTHR47707">
    <property type="entry name" value="8-OXO-DGTP DIPHOSPHATASE"/>
    <property type="match status" value="1"/>
</dbReference>
<evidence type="ECO:0000256" key="6">
    <source>
        <dbReference type="ARBA" id="ARBA00022842"/>
    </source>
</evidence>
<dbReference type="GO" id="GO:0046872">
    <property type="term" value="F:metal ion binding"/>
    <property type="evidence" value="ECO:0007669"/>
    <property type="project" value="UniProtKB-KW"/>
</dbReference>
<evidence type="ECO:0000256" key="8">
    <source>
        <dbReference type="ARBA" id="ARBA00036904"/>
    </source>
</evidence>
<dbReference type="Proteomes" id="UP001138661">
    <property type="component" value="Unassembled WGS sequence"/>
</dbReference>
<keyword evidence="6 14" id="KW-0460">Magnesium</keyword>
<evidence type="ECO:0000313" key="16">
    <source>
        <dbReference type="EMBL" id="MBW4706762.1"/>
    </source>
</evidence>
<evidence type="ECO:0000256" key="12">
    <source>
        <dbReference type="ARBA" id="ARBA00042798"/>
    </source>
</evidence>
<feature type="binding site" evidence="14">
    <location>
        <position position="40"/>
    </location>
    <ligand>
        <name>Mg(2+)</name>
        <dbReference type="ChEBI" id="CHEBI:18420"/>
    </ligand>
</feature>
<protein>
    <recommendedName>
        <fullName evidence="9">8-oxo-dGTP diphosphatase</fullName>
    </recommendedName>
    <alternativeName>
        <fullName evidence="12">7,8-dihydro-8-oxoguanine-triphosphatase</fullName>
    </alternativeName>
    <alternativeName>
        <fullName evidence="11">Mutator protein MutT</fullName>
    </alternativeName>
    <alternativeName>
        <fullName evidence="10">dGTP pyrophosphohydrolase</fullName>
    </alternativeName>
</protein>
<reference evidence="16" key="1">
    <citation type="submission" date="2021-07" db="EMBL/GenBank/DDBJ databases">
        <title>Roseobacter insulae sp. nov., isolated from a tidal flat.</title>
        <authorList>
            <person name="Park S."/>
            <person name="Yoon J.-H."/>
        </authorList>
    </citation>
    <scope>NUCLEOTIDE SEQUENCE</scope>
    <source>
        <strain evidence="16">YSTF-M11</strain>
    </source>
</reference>
<dbReference type="PANTHER" id="PTHR47707:SF1">
    <property type="entry name" value="NUDIX HYDROLASE FAMILY PROTEIN"/>
    <property type="match status" value="1"/>
</dbReference>
<keyword evidence="4" id="KW-0227">DNA damage</keyword>
<evidence type="ECO:0000259" key="15">
    <source>
        <dbReference type="PROSITE" id="PS51462"/>
    </source>
</evidence>
<dbReference type="InterPro" id="IPR003561">
    <property type="entry name" value="Mutator_MutT"/>
</dbReference>
<evidence type="ECO:0000256" key="4">
    <source>
        <dbReference type="ARBA" id="ARBA00022763"/>
    </source>
</evidence>
<dbReference type="PROSITE" id="PS51462">
    <property type="entry name" value="NUDIX"/>
    <property type="match status" value="1"/>
</dbReference>
<evidence type="ECO:0000256" key="14">
    <source>
        <dbReference type="PIRSR" id="PIRSR603561-2"/>
    </source>
</evidence>
<dbReference type="GO" id="GO:0008413">
    <property type="term" value="F:8-oxo-7,8-dihydroguanosine triphosphate pyrophosphatase activity"/>
    <property type="evidence" value="ECO:0007669"/>
    <property type="project" value="InterPro"/>
</dbReference>
<evidence type="ECO:0000256" key="2">
    <source>
        <dbReference type="ARBA" id="ARBA00005582"/>
    </source>
</evidence>
<feature type="binding site" evidence="13">
    <location>
        <begin position="37"/>
        <end position="40"/>
    </location>
    <ligand>
        <name>8-oxo-dGTP</name>
        <dbReference type="ChEBI" id="CHEBI:77896"/>
    </ligand>
</feature>
<dbReference type="FunFam" id="3.90.79.10:FF:000014">
    <property type="entry name" value="8-oxo-dGTP diphosphatase MutT"/>
    <property type="match status" value="1"/>
</dbReference>
<evidence type="ECO:0000256" key="13">
    <source>
        <dbReference type="PIRSR" id="PIRSR603561-1"/>
    </source>
</evidence>
<name>A0A9X1FSE4_9RHOB</name>
<evidence type="ECO:0000256" key="11">
    <source>
        <dbReference type="ARBA" id="ARBA00041979"/>
    </source>
</evidence>
<comment type="cofactor">
    <cofactor evidence="1 14">
        <name>Mg(2+)</name>
        <dbReference type="ChEBI" id="CHEBI:18420"/>
    </cofactor>
</comment>
<keyword evidence="5" id="KW-0378">Hydrolase</keyword>
<feature type="domain" description="Nudix hydrolase" evidence="15">
    <location>
        <begin position="4"/>
        <end position="133"/>
    </location>
</feature>
<dbReference type="InterPro" id="IPR029119">
    <property type="entry name" value="MutY_C"/>
</dbReference>
<evidence type="ECO:0000256" key="5">
    <source>
        <dbReference type="ARBA" id="ARBA00022801"/>
    </source>
</evidence>
<dbReference type="PROSITE" id="PS00893">
    <property type="entry name" value="NUDIX_BOX"/>
    <property type="match status" value="1"/>
</dbReference>
<comment type="caution">
    <text evidence="16">The sequence shown here is derived from an EMBL/GenBank/DDBJ whole genome shotgun (WGS) entry which is preliminary data.</text>
</comment>
<evidence type="ECO:0000256" key="9">
    <source>
        <dbReference type="ARBA" id="ARBA00040794"/>
    </source>
</evidence>
<dbReference type="NCBIfam" id="TIGR00586">
    <property type="entry name" value="mutt"/>
    <property type="match status" value="1"/>
</dbReference>
<comment type="similarity">
    <text evidence="2">Belongs to the Nudix hydrolase family.</text>
</comment>
<comment type="catalytic activity">
    <reaction evidence="8">
        <text>8-oxo-GTP + H2O = 8-oxo-GMP + diphosphate + H(+)</text>
        <dbReference type="Rhea" id="RHEA:67616"/>
        <dbReference type="ChEBI" id="CHEBI:15377"/>
        <dbReference type="ChEBI" id="CHEBI:15378"/>
        <dbReference type="ChEBI" id="CHEBI:33019"/>
        <dbReference type="ChEBI" id="CHEBI:143553"/>
        <dbReference type="ChEBI" id="CHEBI:145694"/>
    </reaction>
</comment>
<feature type="binding site" evidence="13">
    <location>
        <position position="26"/>
    </location>
    <ligand>
        <name>8-oxo-dGTP</name>
        <dbReference type="ChEBI" id="CHEBI:77896"/>
    </ligand>
</feature>
<dbReference type="Pfam" id="PF14815">
    <property type="entry name" value="NUDIX_4"/>
    <property type="match status" value="1"/>
</dbReference>
<evidence type="ECO:0000256" key="7">
    <source>
        <dbReference type="ARBA" id="ARBA00023204"/>
    </source>
</evidence>
<dbReference type="GO" id="GO:0035539">
    <property type="term" value="F:8-oxo-7,8-dihydrodeoxyguanosine triphosphate pyrophosphatase activity"/>
    <property type="evidence" value="ECO:0007669"/>
    <property type="project" value="TreeGrafter"/>
</dbReference>
<dbReference type="InterPro" id="IPR047127">
    <property type="entry name" value="MutT-like"/>
</dbReference>
<dbReference type="EMBL" id="JAHXDN010000001">
    <property type="protein sequence ID" value="MBW4706762.1"/>
    <property type="molecule type" value="Genomic_DNA"/>
</dbReference>
<evidence type="ECO:0000256" key="10">
    <source>
        <dbReference type="ARBA" id="ARBA00041592"/>
    </source>
</evidence>
<keyword evidence="17" id="KW-1185">Reference proteome</keyword>
<dbReference type="GO" id="GO:0044716">
    <property type="term" value="F:8-oxo-GDP phosphatase activity"/>
    <property type="evidence" value="ECO:0007669"/>
    <property type="project" value="TreeGrafter"/>
</dbReference>
<gene>
    <name evidence="16" type="primary">mutT</name>
    <name evidence="16" type="ORF">KX928_03070</name>
</gene>
<evidence type="ECO:0000313" key="17">
    <source>
        <dbReference type="Proteomes" id="UP001138661"/>
    </source>
</evidence>
<dbReference type="RefSeq" id="WP_219498772.1">
    <property type="nucleotide sequence ID" value="NZ_JAHXDN010000001.1"/>
</dbReference>
<proteinExistence type="inferred from homology"/>
<organism evidence="16 17">
    <name type="scientific">Roseobacter insulae</name>
    <dbReference type="NCBI Taxonomy" id="2859783"/>
    <lineage>
        <taxon>Bacteria</taxon>
        <taxon>Pseudomonadati</taxon>
        <taxon>Pseudomonadota</taxon>
        <taxon>Alphaproteobacteria</taxon>
        <taxon>Rhodobacterales</taxon>
        <taxon>Roseobacteraceae</taxon>
        <taxon>Roseobacter</taxon>
    </lineage>
</organism>
<evidence type="ECO:0000256" key="1">
    <source>
        <dbReference type="ARBA" id="ARBA00001946"/>
    </source>
</evidence>
<dbReference type="CDD" id="cd03425">
    <property type="entry name" value="NUDIX_MutT_NudA_like"/>
    <property type="match status" value="1"/>
</dbReference>
<sequence length="135" mass="14808">MTSKKVVLVSAVALIDVDGRVLLAQRPAGKSMAGLWEFPGGKVEPGETPEAALIRELHEELGIATWASCLAPLTFASHSYDDFHLLMPLFACRKWDGAPQSREGQSLKWVRASALKDYPMPAADVPLIPILRDWL</sequence>